<dbReference type="InterPro" id="IPR011050">
    <property type="entry name" value="Pectin_lyase_fold/virulence"/>
</dbReference>
<feature type="chain" id="PRO_5043599703" evidence="2">
    <location>
        <begin position="27"/>
        <end position="645"/>
    </location>
</feature>
<dbReference type="Pfam" id="PF13229">
    <property type="entry name" value="Beta_helix"/>
    <property type="match status" value="1"/>
</dbReference>
<evidence type="ECO:0000256" key="1">
    <source>
        <dbReference type="SAM" id="MobiDB-lite"/>
    </source>
</evidence>
<reference evidence="4" key="1">
    <citation type="submission" date="2023-05" db="EMBL/GenBank/DDBJ databases">
        <title>Anaerotaeda fermentans gen. nov., sp. nov., a novel anaerobic planctomycete of the new family within the order Sedimentisphaerales isolated from Taman Peninsula, Russia.</title>
        <authorList>
            <person name="Khomyakova M.A."/>
            <person name="Merkel A.Y."/>
            <person name="Slobodkin A.I."/>
        </authorList>
    </citation>
    <scope>NUCLEOTIDE SEQUENCE</scope>
    <source>
        <strain evidence="4">M17dextr</strain>
    </source>
</reference>
<name>A0AAW6TV82_9BACT</name>
<accession>A0AAW6TV82</accession>
<dbReference type="PANTHER" id="PTHR36453">
    <property type="entry name" value="SECRETED PROTEIN-RELATED"/>
    <property type="match status" value="1"/>
</dbReference>
<dbReference type="InterPro" id="IPR012334">
    <property type="entry name" value="Pectin_lyas_fold"/>
</dbReference>
<dbReference type="InterPro" id="IPR006626">
    <property type="entry name" value="PbH1"/>
</dbReference>
<dbReference type="InterPro" id="IPR039448">
    <property type="entry name" value="Beta_helix"/>
</dbReference>
<feature type="region of interest" description="Disordered" evidence="1">
    <location>
        <begin position="36"/>
        <end position="56"/>
    </location>
</feature>
<dbReference type="Gene3D" id="2.160.20.10">
    <property type="entry name" value="Single-stranded right-handed beta-helix, Pectin lyase-like"/>
    <property type="match status" value="2"/>
</dbReference>
<dbReference type="SUPFAM" id="SSF51126">
    <property type="entry name" value="Pectin lyase-like"/>
    <property type="match status" value="1"/>
</dbReference>
<dbReference type="EMBL" id="JASCXX010000005">
    <property type="protein sequence ID" value="MDI6448535.1"/>
    <property type="molecule type" value="Genomic_DNA"/>
</dbReference>
<feature type="domain" description="Right handed beta helix" evidence="3">
    <location>
        <begin position="342"/>
        <end position="488"/>
    </location>
</feature>
<feature type="signal peptide" evidence="2">
    <location>
        <begin position="1"/>
        <end position="26"/>
    </location>
</feature>
<proteinExistence type="predicted"/>
<evidence type="ECO:0000259" key="3">
    <source>
        <dbReference type="Pfam" id="PF13229"/>
    </source>
</evidence>
<evidence type="ECO:0000313" key="4">
    <source>
        <dbReference type="EMBL" id="MDI6448535.1"/>
    </source>
</evidence>
<evidence type="ECO:0000313" key="5">
    <source>
        <dbReference type="Proteomes" id="UP001431776"/>
    </source>
</evidence>
<keyword evidence="5" id="KW-1185">Reference proteome</keyword>
<dbReference type="AlphaFoldDB" id="A0AAW6TV82"/>
<dbReference type="RefSeq" id="WP_349243946.1">
    <property type="nucleotide sequence ID" value="NZ_JASCXX010000005.1"/>
</dbReference>
<dbReference type="PANTHER" id="PTHR36453:SF1">
    <property type="entry name" value="RIGHT HANDED BETA HELIX DOMAIN-CONTAINING PROTEIN"/>
    <property type="match status" value="1"/>
</dbReference>
<sequence>MTRRPVTCNLLILMAVGTFFVSEGVASEVATFHVSPDGKDSWSGRQSKPDANRTDGPRATLAAACAAARQLGTEASRRIVLQAGEYFFDEPVVLTEKDNGLTIEAATGADVTLYGGRKVAGWHKDGPNFYAAALPGVREGDWDFRALIVNGRYCPRARLPKEGRFEHRSVFDVRWMSTTGGGWQRKPTDEELTTLKYRPEDLGPWLDIRNAEVTVYHMWDDSMVGVLAIDTESHTLTFTSPTGHPAGAFGVKTYVVWNVREGMTEPGQWYLDRTAGKVVYWPLPGEDMSEAEVIAPVVESIVRVQGSQGKPVRNVTLRGLRLAATTTPLMAGGFGAGRFDGALSVSGAENCTFGDLEILHVGGQGIKAAGNDLRIRRCHVHHVGACGIRFSGARIEVVDNHVHDVGLTYPSAIALQGGGRDSLVAHNHVHHAPYSAINYGGQNTRIEANRIHDAMLELHDGGGIYCFAGKDLVLRGNYIYDIIDTGGYGASAYYLDERSEGCLVEGNLSVNVVRPSHNHMAKGNTIRNNVFINEGDLRLTWPKSSDYRFEKNVLWATGRIVFENREGIATLAGNVLHSVAGQVECRKLDQYSQTGEYPMQADAVNILADPKLIAYRDGQVQIAPDSPAHALDIEPIDVSGAGPRP</sequence>
<comment type="caution">
    <text evidence="4">The sequence shown here is derived from an EMBL/GenBank/DDBJ whole genome shotgun (WGS) entry which is preliminary data.</text>
</comment>
<evidence type="ECO:0000256" key="2">
    <source>
        <dbReference type="SAM" id="SignalP"/>
    </source>
</evidence>
<organism evidence="4 5">
    <name type="scientific">Anaerobaca lacustris</name>
    <dbReference type="NCBI Taxonomy" id="3044600"/>
    <lineage>
        <taxon>Bacteria</taxon>
        <taxon>Pseudomonadati</taxon>
        <taxon>Planctomycetota</taxon>
        <taxon>Phycisphaerae</taxon>
        <taxon>Sedimentisphaerales</taxon>
        <taxon>Anaerobacaceae</taxon>
        <taxon>Anaerobaca</taxon>
    </lineage>
</organism>
<dbReference type="Proteomes" id="UP001431776">
    <property type="component" value="Unassembled WGS sequence"/>
</dbReference>
<protein>
    <submittedName>
        <fullName evidence="4">Right-handed parallel beta-helix repeat-containing protein</fullName>
    </submittedName>
</protein>
<dbReference type="SMART" id="SM00710">
    <property type="entry name" value="PbH1"/>
    <property type="match status" value="6"/>
</dbReference>
<gene>
    <name evidence="4" type="ORF">QJ522_05730</name>
</gene>
<keyword evidence="2" id="KW-0732">Signal</keyword>